<evidence type="ECO:0000313" key="5">
    <source>
        <dbReference type="Proteomes" id="UP001108027"/>
    </source>
</evidence>
<proteinExistence type="predicted"/>
<dbReference type="Pfam" id="PF04972">
    <property type="entry name" value="BON"/>
    <property type="match status" value="2"/>
</dbReference>
<dbReference type="Proteomes" id="UP001108027">
    <property type="component" value="Unassembled WGS sequence"/>
</dbReference>
<keyword evidence="5" id="KW-1185">Reference proteome</keyword>
<evidence type="ECO:0000256" key="1">
    <source>
        <dbReference type="ARBA" id="ARBA00022729"/>
    </source>
</evidence>
<organism evidence="4 5">
    <name type="scientific">Alloalcanivorax marinus</name>
    <dbReference type="NCBI Taxonomy" id="1177169"/>
    <lineage>
        <taxon>Bacteria</taxon>
        <taxon>Pseudomonadati</taxon>
        <taxon>Pseudomonadota</taxon>
        <taxon>Gammaproteobacteria</taxon>
        <taxon>Oceanospirillales</taxon>
        <taxon>Alcanivoracaceae</taxon>
        <taxon>Alloalcanivorax</taxon>
    </lineage>
</organism>
<gene>
    <name evidence="4" type="ORF">LL252_06250</name>
</gene>
<dbReference type="EMBL" id="JAJGNA010000005">
    <property type="protein sequence ID" value="MCC4308168.1"/>
    <property type="molecule type" value="Genomic_DNA"/>
</dbReference>
<dbReference type="PANTHER" id="PTHR34606:SF4">
    <property type="entry name" value="OUTER MEMBRANE LIPOPROTEIN DOLP"/>
    <property type="match status" value="1"/>
</dbReference>
<sequence>MRHLGLMALLATLLLSGCAALTKNMSQEPVDADHGSRTFGAFVEDGNIERKIKINLARTSAELDESHIVVVSFNGNVLLAGEVASDDLRVQAGNIADQVRHVRHVHNELKVSGKTGTLARTNDTWLTTKVKSRLLTHSETPGWRTKVVTVNGVVYLMGLLSRAEADSVVAQVQQVGGVQKIVKIIEYID</sequence>
<dbReference type="PANTHER" id="PTHR34606">
    <property type="entry name" value="BON DOMAIN-CONTAINING PROTEIN"/>
    <property type="match status" value="1"/>
</dbReference>
<feature type="domain" description="BON" evidence="3">
    <location>
        <begin position="122"/>
        <end position="189"/>
    </location>
</feature>
<evidence type="ECO:0000256" key="2">
    <source>
        <dbReference type="SAM" id="SignalP"/>
    </source>
</evidence>
<dbReference type="Gene3D" id="3.30.1340.30">
    <property type="match status" value="1"/>
</dbReference>
<name>A0A9Q3ULW4_9GAMM</name>
<dbReference type="InterPro" id="IPR007055">
    <property type="entry name" value="BON_dom"/>
</dbReference>
<dbReference type="InterPro" id="IPR014004">
    <property type="entry name" value="Transpt-assoc_nodulatn_dom_bac"/>
</dbReference>
<dbReference type="RefSeq" id="WP_204426893.1">
    <property type="nucleotide sequence ID" value="NZ_ARXL01000023.1"/>
</dbReference>
<dbReference type="PROSITE" id="PS50914">
    <property type="entry name" value="BON"/>
    <property type="match status" value="2"/>
</dbReference>
<reference evidence="4" key="1">
    <citation type="submission" date="2021-10" db="EMBL/GenBank/DDBJ databases">
        <title>The diversity and Nitrogen Metabolism of Culturable Nitrate-Utilizing Bacteria Within the Oxygen Minimum Zone of the Changjiang (Yangtze River)Estuary.</title>
        <authorList>
            <person name="Zhang D."/>
            <person name="Zheng J."/>
            <person name="Liu S."/>
            <person name="He W."/>
        </authorList>
    </citation>
    <scope>NUCLEOTIDE SEQUENCE</scope>
    <source>
        <strain evidence="4">FXH-223</strain>
    </source>
</reference>
<feature type="signal peptide" evidence="2">
    <location>
        <begin position="1"/>
        <end position="19"/>
    </location>
</feature>
<dbReference type="InterPro" id="IPR051686">
    <property type="entry name" value="Lipoprotein_DolP"/>
</dbReference>
<accession>A0A9Q3ULW4</accession>
<dbReference type="SMART" id="SM00749">
    <property type="entry name" value="BON"/>
    <property type="match status" value="2"/>
</dbReference>
<dbReference type="PROSITE" id="PS51257">
    <property type="entry name" value="PROKAR_LIPOPROTEIN"/>
    <property type="match status" value="1"/>
</dbReference>
<keyword evidence="1 2" id="KW-0732">Signal</keyword>
<protein>
    <submittedName>
        <fullName evidence="4">BON domain-containing protein</fullName>
    </submittedName>
</protein>
<feature type="chain" id="PRO_5040186429" evidence="2">
    <location>
        <begin position="20"/>
        <end position="189"/>
    </location>
</feature>
<feature type="domain" description="BON" evidence="3">
    <location>
        <begin position="44"/>
        <end position="113"/>
    </location>
</feature>
<comment type="caution">
    <text evidence="4">The sequence shown here is derived from an EMBL/GenBank/DDBJ whole genome shotgun (WGS) entry which is preliminary data.</text>
</comment>
<evidence type="ECO:0000259" key="3">
    <source>
        <dbReference type="PROSITE" id="PS50914"/>
    </source>
</evidence>
<evidence type="ECO:0000313" key="4">
    <source>
        <dbReference type="EMBL" id="MCC4308168.1"/>
    </source>
</evidence>
<dbReference type="AlphaFoldDB" id="A0A9Q3ULW4"/>